<keyword evidence="3 7" id="KW-1134">Transmembrane beta strand</keyword>
<dbReference type="NCBIfam" id="TIGR04057">
    <property type="entry name" value="SusC_RagA_signa"/>
    <property type="match status" value="1"/>
</dbReference>
<keyword evidence="4 7" id="KW-0812">Transmembrane</keyword>
<dbReference type="RefSeq" id="WP_211972402.1">
    <property type="nucleotide sequence ID" value="NZ_JAGTXB010000003.1"/>
</dbReference>
<name>A0ABS5IWF2_9BACT</name>
<dbReference type="PROSITE" id="PS52016">
    <property type="entry name" value="TONB_DEPENDENT_REC_3"/>
    <property type="match status" value="1"/>
</dbReference>
<dbReference type="InterPro" id="IPR008969">
    <property type="entry name" value="CarboxyPept-like_regulatory"/>
</dbReference>
<proteinExistence type="inferred from homology"/>
<evidence type="ECO:0000256" key="1">
    <source>
        <dbReference type="ARBA" id="ARBA00004571"/>
    </source>
</evidence>
<evidence type="ECO:0000256" key="2">
    <source>
        <dbReference type="ARBA" id="ARBA00022448"/>
    </source>
</evidence>
<dbReference type="Proteomes" id="UP000676386">
    <property type="component" value="Unassembled WGS sequence"/>
</dbReference>
<keyword evidence="2 7" id="KW-0813">Transport</keyword>
<dbReference type="Pfam" id="PF07715">
    <property type="entry name" value="Plug"/>
    <property type="match status" value="1"/>
</dbReference>
<keyword evidence="5 7" id="KW-0472">Membrane</keyword>
<comment type="similarity">
    <text evidence="7">Belongs to the TonB-dependent receptor family.</text>
</comment>
<dbReference type="InterPro" id="IPR023997">
    <property type="entry name" value="TonB-dep_OMP_SusC/RagA_CS"/>
</dbReference>
<sequence>MKIATKQTTFVLPSYGRKLLLMFKFTGVLFLLFFQASASGYSQNTISVSFVKTDVEKVFHYLERKSGYTFYYSNTAIEKLPKLTLTMEKADIRDVLNEVARQTGLHYAIMENNMVVFKNAADQIHSKKITGKVVDEKGHPLPNITVQVKGTTTGTLTTVEGQFALQVPDNAVLVISAIGFLKQEIVITDQTVLTIVLKEDVAGLNEVVVVGYGTQEKHKLTSAVATISGADLNKRVATNPVSLLQGQLPGLQVTQGSGEPGNENIQLRIRGVSTFSGAGNDPLVIVDGLPGSMTALNPNDIESISVLKDAASAAIYGSRGANGVIVVKTKKGKNGFSLTYGYNLGISKAAKLPDIISNSAEYMQLSNEARTNSGLAPLYEQQQIDLYKNATDRVKYPNHNWLDDIFQTGYTQNHYLNMSGGKDNTNYSVGIGITNQPGVLIGFDYKKYTLDLGLSSRVTKRVTIGTNVQMRYANRKYPENGAGDMFLSALAQSPLYPASSDGKWIKKAYSNELGNKNPVAIVDEDIRVRTNDYYAQGNLSLDVDIVDGLRWENRAGMNYDNYKYNDFRPVIPTYYFSDMSPAGLLDDGTPGLSVGNSGNIYTVYYTQFTYKKKFGQHSLNALGGFQQEQNKADNLDASRTQFASNLLREIDAGPTDGQRNNGNSSQWAIQSFYGNANYDYRDKYLFSTSVRYDGTSRLPSDTRWGLFYSFAGAWRMSEESFLKNVSWINDLKLRASWGQLGNQNIGTYPYQSTLDNRPYVFGSNVAVGFNGSQIIDPGLTWETTRVLDFGINLTALDNKLTFTGDWFNKNTFDILRASQVPLWLGLKAPTINNGAVRNKGVEFNIQYNDRIGKNFTWYVGANFQSYKNMLETFGKREIAGNTIREEGHPLDEYYVYIWDGIFQSTDEIAKSPKQPVAATPGDLKIKDVNGDGVIDDKDRTYVGGKYPTAQYAFNLGASWKNFDLSAQLYGSSGQKIYVNGWGIEPFRQGSVPTTDWRNRWTPENHSNTMPKIYVADGYAPVQNYASTYFLKDASFFRLRNVQLGYNIPASTIARIGMKSLRVYFTADNVFTVSKFPGLDPERVGDGTYVTYPQTKTYTFGAMVQF</sequence>
<dbReference type="InterPro" id="IPR023996">
    <property type="entry name" value="TonB-dep_OMP_SusC/RagA"/>
</dbReference>
<organism evidence="9 10">
    <name type="scientific">Chitinophaga hostae</name>
    <dbReference type="NCBI Taxonomy" id="2831022"/>
    <lineage>
        <taxon>Bacteria</taxon>
        <taxon>Pseudomonadati</taxon>
        <taxon>Bacteroidota</taxon>
        <taxon>Chitinophagia</taxon>
        <taxon>Chitinophagales</taxon>
        <taxon>Chitinophagaceae</taxon>
        <taxon>Chitinophaga</taxon>
    </lineage>
</organism>
<evidence type="ECO:0000256" key="3">
    <source>
        <dbReference type="ARBA" id="ARBA00022452"/>
    </source>
</evidence>
<comment type="subcellular location">
    <subcellularLocation>
        <location evidence="1 7">Cell outer membrane</location>
        <topology evidence="1 7">Multi-pass membrane protein</topology>
    </subcellularLocation>
</comment>
<reference evidence="9 10" key="1">
    <citation type="submission" date="2021-04" db="EMBL/GenBank/DDBJ databases">
        <title>Chitinophaga sp. nov., isolated from the rhizosphere soil.</title>
        <authorList>
            <person name="He S."/>
        </authorList>
    </citation>
    <scope>NUCLEOTIDE SEQUENCE [LARGE SCALE GENOMIC DNA]</scope>
    <source>
        <strain evidence="9 10">2R12</strain>
    </source>
</reference>
<evidence type="ECO:0000256" key="4">
    <source>
        <dbReference type="ARBA" id="ARBA00022692"/>
    </source>
</evidence>
<dbReference type="Gene3D" id="2.40.170.20">
    <property type="entry name" value="TonB-dependent receptor, beta-barrel domain"/>
    <property type="match status" value="1"/>
</dbReference>
<evidence type="ECO:0000256" key="7">
    <source>
        <dbReference type="PROSITE-ProRule" id="PRU01360"/>
    </source>
</evidence>
<keyword evidence="10" id="KW-1185">Reference proteome</keyword>
<dbReference type="Pfam" id="PF13715">
    <property type="entry name" value="CarbopepD_reg_2"/>
    <property type="match status" value="1"/>
</dbReference>
<dbReference type="SUPFAM" id="SSF56935">
    <property type="entry name" value="Porins"/>
    <property type="match status" value="1"/>
</dbReference>
<accession>A0ABS5IWF2</accession>
<dbReference type="Gene3D" id="2.60.40.1120">
    <property type="entry name" value="Carboxypeptidase-like, regulatory domain"/>
    <property type="match status" value="1"/>
</dbReference>
<dbReference type="Gene3D" id="3.55.50.30">
    <property type="match status" value="1"/>
</dbReference>
<evidence type="ECO:0000259" key="8">
    <source>
        <dbReference type="Pfam" id="PF07715"/>
    </source>
</evidence>
<dbReference type="EMBL" id="JAGTXB010000003">
    <property type="protein sequence ID" value="MBS0027299.1"/>
    <property type="molecule type" value="Genomic_DNA"/>
</dbReference>
<comment type="caution">
    <text evidence="9">The sequence shown here is derived from an EMBL/GenBank/DDBJ whole genome shotgun (WGS) entry which is preliminary data.</text>
</comment>
<dbReference type="InterPro" id="IPR037066">
    <property type="entry name" value="Plug_dom_sf"/>
</dbReference>
<feature type="domain" description="TonB-dependent receptor plug" evidence="8">
    <location>
        <begin position="218"/>
        <end position="324"/>
    </location>
</feature>
<dbReference type="SUPFAM" id="SSF49464">
    <property type="entry name" value="Carboxypeptidase regulatory domain-like"/>
    <property type="match status" value="1"/>
</dbReference>
<protein>
    <submittedName>
        <fullName evidence="9">TonB-dependent receptor</fullName>
    </submittedName>
</protein>
<evidence type="ECO:0000313" key="9">
    <source>
        <dbReference type="EMBL" id="MBS0027299.1"/>
    </source>
</evidence>
<dbReference type="NCBIfam" id="TIGR04056">
    <property type="entry name" value="OMP_RagA_SusC"/>
    <property type="match status" value="1"/>
</dbReference>
<dbReference type="InterPro" id="IPR039426">
    <property type="entry name" value="TonB-dep_rcpt-like"/>
</dbReference>
<evidence type="ECO:0000256" key="5">
    <source>
        <dbReference type="ARBA" id="ARBA00023136"/>
    </source>
</evidence>
<evidence type="ECO:0000313" key="10">
    <source>
        <dbReference type="Proteomes" id="UP000676386"/>
    </source>
</evidence>
<dbReference type="Gene3D" id="2.170.130.10">
    <property type="entry name" value="TonB-dependent receptor, plug domain"/>
    <property type="match status" value="1"/>
</dbReference>
<dbReference type="InterPro" id="IPR036942">
    <property type="entry name" value="Beta-barrel_TonB_sf"/>
</dbReference>
<evidence type="ECO:0000256" key="6">
    <source>
        <dbReference type="ARBA" id="ARBA00023237"/>
    </source>
</evidence>
<keyword evidence="6 7" id="KW-0998">Cell outer membrane</keyword>
<dbReference type="InterPro" id="IPR012910">
    <property type="entry name" value="Plug_dom"/>
</dbReference>
<gene>
    <name evidence="9" type="ORF">KE626_08265</name>
</gene>
<keyword evidence="9" id="KW-0675">Receptor</keyword>